<dbReference type="Proteomes" id="UP001057402">
    <property type="component" value="Chromosome 7"/>
</dbReference>
<keyword evidence="2" id="KW-1185">Reference proteome</keyword>
<reference evidence="2" key="1">
    <citation type="journal article" date="2023" name="Front. Plant Sci.">
        <title>Chromosomal-level genome assembly of Melastoma candidum provides insights into trichome evolution.</title>
        <authorList>
            <person name="Zhong Y."/>
            <person name="Wu W."/>
            <person name="Sun C."/>
            <person name="Zou P."/>
            <person name="Liu Y."/>
            <person name="Dai S."/>
            <person name="Zhou R."/>
        </authorList>
    </citation>
    <scope>NUCLEOTIDE SEQUENCE [LARGE SCALE GENOMIC DNA]</scope>
</reference>
<name>A0ACB9P745_9MYRT</name>
<gene>
    <name evidence="1" type="ORF">MLD38_027226</name>
</gene>
<comment type="caution">
    <text evidence="1">The sequence shown here is derived from an EMBL/GenBank/DDBJ whole genome shotgun (WGS) entry which is preliminary data.</text>
</comment>
<accession>A0ACB9P745</accession>
<dbReference type="EMBL" id="CM042886">
    <property type="protein sequence ID" value="KAI4342620.1"/>
    <property type="molecule type" value="Genomic_DNA"/>
</dbReference>
<protein>
    <submittedName>
        <fullName evidence="1">Uncharacterized protein</fullName>
    </submittedName>
</protein>
<proteinExistence type="predicted"/>
<organism evidence="1 2">
    <name type="scientific">Melastoma candidum</name>
    <dbReference type="NCBI Taxonomy" id="119954"/>
    <lineage>
        <taxon>Eukaryota</taxon>
        <taxon>Viridiplantae</taxon>
        <taxon>Streptophyta</taxon>
        <taxon>Embryophyta</taxon>
        <taxon>Tracheophyta</taxon>
        <taxon>Spermatophyta</taxon>
        <taxon>Magnoliopsida</taxon>
        <taxon>eudicotyledons</taxon>
        <taxon>Gunneridae</taxon>
        <taxon>Pentapetalae</taxon>
        <taxon>rosids</taxon>
        <taxon>malvids</taxon>
        <taxon>Myrtales</taxon>
        <taxon>Melastomataceae</taxon>
        <taxon>Melastomatoideae</taxon>
        <taxon>Melastomateae</taxon>
        <taxon>Melastoma</taxon>
    </lineage>
</organism>
<evidence type="ECO:0000313" key="1">
    <source>
        <dbReference type="EMBL" id="KAI4342620.1"/>
    </source>
</evidence>
<sequence length="601" mass="68542">MISTFCTHPFSFASRGSHRNASGTAPAVAIECRKPGALVCRTLSKMRTSQRTAGPRRKSATYDRNIWHYDFIQSLGQTDPEASAGQKYVAKNRAEQLEKDVLNMLSGPMNSLMRLEMIDCIVKFGLSDLFERQIKAALDELVATSHDDTDNDRRVQPRGSSLYKDALYFRLLRQFGHDVSQGFLLEHVTSDSLGAEALVELLEASSLAREEEDVLDMVRAFSVEALKERVEDLGSDLSERVFHSLELPLHRRVRWFDVRWQIEAYERSKDRNSSLLKLAKHNFNELQAIHQDDLKDVSRWWRDLGLMQHLDFSRDRLVESFVYALGVAPEPEAKPLRRSLTKVVAMILVIDDTYDIFGSLEELRCFTRAIKTWDSNEIEQLPQCMKVSFQALDDVTNQIAKEIGTEANFHRVVPALRKAWANFCEGMFVEAKWDKTGHVPTLEEYLDNAWITSSGPLILSHAYHFLSGDRVEDVPMQLDTNKDLIYHSSVIIRLCNDLRTSTAERERGDAPSSVACYMREADVTEEIAREHIEGLISRSWKGINADLFGDHPEHLRPYMEVTVNAARTAHMVYQHGDGFGVQSGEMRELITASLVQPFRRD</sequence>
<evidence type="ECO:0000313" key="2">
    <source>
        <dbReference type="Proteomes" id="UP001057402"/>
    </source>
</evidence>